<dbReference type="Gene3D" id="3.40.630.30">
    <property type="match status" value="1"/>
</dbReference>
<comment type="caution">
    <text evidence="2">The sequence shown here is derived from an EMBL/GenBank/DDBJ whole genome shotgun (WGS) entry which is preliminary data.</text>
</comment>
<evidence type="ECO:0000259" key="1">
    <source>
        <dbReference type="PROSITE" id="PS51186"/>
    </source>
</evidence>
<feature type="non-terminal residue" evidence="2">
    <location>
        <position position="208"/>
    </location>
</feature>
<dbReference type="InterPro" id="IPR016181">
    <property type="entry name" value="Acyl_CoA_acyltransferase"/>
</dbReference>
<accession>S8CSZ6</accession>
<feature type="non-terminal residue" evidence="2">
    <location>
        <position position="1"/>
    </location>
</feature>
<dbReference type="CDD" id="cd04301">
    <property type="entry name" value="NAT_SF"/>
    <property type="match status" value="1"/>
</dbReference>
<dbReference type="GO" id="GO:0009507">
    <property type="term" value="C:chloroplast"/>
    <property type="evidence" value="ECO:0007669"/>
    <property type="project" value="TreeGrafter"/>
</dbReference>
<keyword evidence="3" id="KW-1185">Reference proteome</keyword>
<proteinExistence type="predicted"/>
<dbReference type="PANTHER" id="PTHR47876:SF2">
    <property type="entry name" value="GCN5-RELATED N-ACETYLTRANSFERASE 7, CHLOROPLASTIC"/>
    <property type="match status" value="1"/>
</dbReference>
<dbReference type="AlphaFoldDB" id="S8CSZ6"/>
<dbReference type="EMBL" id="AUSU01002822">
    <property type="protein sequence ID" value="EPS68011.1"/>
    <property type="molecule type" value="Genomic_DNA"/>
</dbReference>
<evidence type="ECO:0000313" key="2">
    <source>
        <dbReference type="EMBL" id="EPS68011.1"/>
    </source>
</evidence>
<sequence>LSEASSDDELHAAARLRTRTFHHFKEGMFGIDDHKRYLSEHEFEALKERVTGKKRIGFVRVSCIIATLPTSMVVNISADLSASCSFTQNGDDNHRVAVGTLDLNQCFALPGEIVGMNPKGADPDHHRAYISNVCVAKEFHRNGLGYELITMSKKVAQQWGISDLYVHAAVDNEPAKKLYAKCGFTFESDEPAWQARFLGRPRRVLLWT</sequence>
<dbReference type="OrthoDB" id="41532at2759"/>
<gene>
    <name evidence="2" type="ORF">M569_06762</name>
</gene>
<dbReference type="Proteomes" id="UP000015453">
    <property type="component" value="Unassembled WGS sequence"/>
</dbReference>
<dbReference type="PROSITE" id="PS51186">
    <property type="entry name" value="GNAT"/>
    <property type="match status" value="1"/>
</dbReference>
<reference evidence="2 3" key="1">
    <citation type="journal article" date="2013" name="BMC Genomics">
        <title>The miniature genome of a carnivorous plant Genlisea aurea contains a low number of genes and short non-coding sequences.</title>
        <authorList>
            <person name="Leushkin E.V."/>
            <person name="Sutormin R.A."/>
            <person name="Nabieva E.R."/>
            <person name="Penin A.A."/>
            <person name="Kondrashov A.S."/>
            <person name="Logacheva M.D."/>
        </authorList>
    </citation>
    <scope>NUCLEOTIDE SEQUENCE [LARGE SCALE GENOMIC DNA]</scope>
</reference>
<feature type="domain" description="N-acetyltransferase" evidence="1">
    <location>
        <begin position="111"/>
        <end position="203"/>
    </location>
</feature>
<protein>
    <recommendedName>
        <fullName evidence="1">N-acetyltransferase domain-containing protein</fullName>
    </recommendedName>
</protein>
<name>S8CSZ6_9LAMI</name>
<dbReference type="Pfam" id="PF00583">
    <property type="entry name" value="Acetyltransf_1"/>
    <property type="match status" value="1"/>
</dbReference>
<dbReference type="SUPFAM" id="SSF55729">
    <property type="entry name" value="Acyl-CoA N-acyltransferases (Nat)"/>
    <property type="match status" value="1"/>
</dbReference>
<evidence type="ECO:0000313" key="3">
    <source>
        <dbReference type="Proteomes" id="UP000015453"/>
    </source>
</evidence>
<dbReference type="PANTHER" id="PTHR47876">
    <property type="entry name" value="OS08G0260000 PROTEIN"/>
    <property type="match status" value="1"/>
</dbReference>
<organism evidence="2 3">
    <name type="scientific">Genlisea aurea</name>
    <dbReference type="NCBI Taxonomy" id="192259"/>
    <lineage>
        <taxon>Eukaryota</taxon>
        <taxon>Viridiplantae</taxon>
        <taxon>Streptophyta</taxon>
        <taxon>Embryophyta</taxon>
        <taxon>Tracheophyta</taxon>
        <taxon>Spermatophyta</taxon>
        <taxon>Magnoliopsida</taxon>
        <taxon>eudicotyledons</taxon>
        <taxon>Gunneridae</taxon>
        <taxon>Pentapetalae</taxon>
        <taxon>asterids</taxon>
        <taxon>lamiids</taxon>
        <taxon>Lamiales</taxon>
        <taxon>Lentibulariaceae</taxon>
        <taxon>Genlisea</taxon>
    </lineage>
</organism>
<dbReference type="InterPro" id="IPR000182">
    <property type="entry name" value="GNAT_dom"/>
</dbReference>
<dbReference type="GO" id="GO:0016747">
    <property type="term" value="F:acyltransferase activity, transferring groups other than amino-acyl groups"/>
    <property type="evidence" value="ECO:0007669"/>
    <property type="project" value="InterPro"/>
</dbReference>